<dbReference type="InterPro" id="IPR003690">
    <property type="entry name" value="MTERF"/>
</dbReference>
<keyword evidence="4" id="KW-1185">Reference proteome</keyword>
<dbReference type="SMART" id="SM00733">
    <property type="entry name" value="Mterf"/>
    <property type="match status" value="4"/>
</dbReference>
<sequence length="379" mass="42846">MLRVTTASLCTYCQRIKFPLTPVAPFSKVISSNNRPENQYTIEALCNLSVDIGKVRKLKSWVLSETSTYVSETADMLRDLGAELPSIASILQNHPEAILCSPQDINAQRNLWRSVCASNRELISIIEKFPATFFMMAFHENQRANIAYLQSLGLCKQIIGKVMTSAPQSFNQPLQRNKEVIHTLRETYLELGGDDCNLQVWLQKLLSYNPYILLWPAAAWRDGLCFLTDQGFTKDEIISLVSCLRGSIAELKPETMHQALTFFEQVLDCSKEELKQIAICCPAILLLSLPTLVERFYGIMDIGLSTQQIKECPAVLQLTTQMVQHRMQKLASSGYDIYSGSLDIILGSKEDFDMICDMLQQRQLKTVENTITPLRSVEE</sequence>
<dbReference type="EMBL" id="JBBPFD010000017">
    <property type="protein sequence ID" value="KAK7891803.1"/>
    <property type="molecule type" value="Genomic_DNA"/>
</dbReference>
<evidence type="ECO:0008006" key="5">
    <source>
        <dbReference type="Google" id="ProtNLM"/>
    </source>
</evidence>
<evidence type="ECO:0000313" key="3">
    <source>
        <dbReference type="EMBL" id="KAK7891803.1"/>
    </source>
</evidence>
<organism evidence="3 4">
    <name type="scientific">Mugilogobius chulae</name>
    <name type="common">yellowstripe goby</name>
    <dbReference type="NCBI Taxonomy" id="88201"/>
    <lineage>
        <taxon>Eukaryota</taxon>
        <taxon>Metazoa</taxon>
        <taxon>Chordata</taxon>
        <taxon>Craniata</taxon>
        <taxon>Vertebrata</taxon>
        <taxon>Euteleostomi</taxon>
        <taxon>Actinopterygii</taxon>
        <taxon>Neopterygii</taxon>
        <taxon>Teleostei</taxon>
        <taxon>Neoteleostei</taxon>
        <taxon>Acanthomorphata</taxon>
        <taxon>Gobiaria</taxon>
        <taxon>Gobiiformes</taxon>
        <taxon>Gobioidei</taxon>
        <taxon>Gobiidae</taxon>
        <taxon>Gobionellinae</taxon>
        <taxon>Mugilogobius</taxon>
    </lineage>
</organism>
<keyword evidence="2" id="KW-0809">Transit peptide</keyword>
<name>A0AAW0NFS0_9GOBI</name>
<comment type="caution">
    <text evidence="3">The sequence shown here is derived from an EMBL/GenBank/DDBJ whole genome shotgun (WGS) entry which is preliminary data.</text>
</comment>
<dbReference type="Pfam" id="PF02536">
    <property type="entry name" value="mTERF"/>
    <property type="match status" value="1"/>
</dbReference>
<proteinExistence type="inferred from homology"/>
<dbReference type="GO" id="GO:0005759">
    <property type="term" value="C:mitochondrial matrix"/>
    <property type="evidence" value="ECO:0007669"/>
    <property type="project" value="TreeGrafter"/>
</dbReference>
<dbReference type="AlphaFoldDB" id="A0AAW0NFS0"/>
<gene>
    <name evidence="3" type="ORF">WMY93_023766</name>
</gene>
<dbReference type="Gene3D" id="1.25.70.10">
    <property type="entry name" value="Transcription termination factor 3, mitochondrial"/>
    <property type="match status" value="2"/>
</dbReference>
<dbReference type="PANTHER" id="PTHR15437">
    <property type="entry name" value="TRANSCRIPTION TERMINATION FACTOR, MITOCHONDRIAL"/>
    <property type="match status" value="1"/>
</dbReference>
<evidence type="ECO:0000313" key="4">
    <source>
        <dbReference type="Proteomes" id="UP001460270"/>
    </source>
</evidence>
<comment type="similarity">
    <text evidence="1">Belongs to the mTERF family.</text>
</comment>
<dbReference type="GO" id="GO:0003676">
    <property type="term" value="F:nucleic acid binding"/>
    <property type="evidence" value="ECO:0007669"/>
    <property type="project" value="InterPro"/>
</dbReference>
<evidence type="ECO:0000256" key="1">
    <source>
        <dbReference type="ARBA" id="ARBA00007692"/>
    </source>
</evidence>
<evidence type="ECO:0000256" key="2">
    <source>
        <dbReference type="ARBA" id="ARBA00022946"/>
    </source>
</evidence>
<dbReference type="GO" id="GO:0006393">
    <property type="term" value="P:termination of mitochondrial transcription"/>
    <property type="evidence" value="ECO:0007669"/>
    <property type="project" value="TreeGrafter"/>
</dbReference>
<protein>
    <recommendedName>
        <fullName evidence="5">Mitochondrial transcription termination factor 2</fullName>
    </recommendedName>
</protein>
<dbReference type="Proteomes" id="UP001460270">
    <property type="component" value="Unassembled WGS sequence"/>
</dbReference>
<reference evidence="4" key="1">
    <citation type="submission" date="2024-04" db="EMBL/GenBank/DDBJ databases">
        <title>Salinicola lusitanus LLJ914,a marine bacterium isolated from the Okinawa Trough.</title>
        <authorList>
            <person name="Li J."/>
        </authorList>
    </citation>
    <scope>NUCLEOTIDE SEQUENCE [LARGE SCALE GENOMIC DNA]</scope>
</reference>
<accession>A0AAW0NFS0</accession>
<dbReference type="PANTHER" id="PTHR15437:SF1">
    <property type="entry name" value="TRANSCRIPTION TERMINATION FACTOR 2, MITOCHONDRIAL"/>
    <property type="match status" value="1"/>
</dbReference>
<dbReference type="InterPro" id="IPR038538">
    <property type="entry name" value="MTERF_sf"/>
</dbReference>